<dbReference type="PROSITE" id="PS50932">
    <property type="entry name" value="HTH_LACI_2"/>
    <property type="match status" value="1"/>
</dbReference>
<dbReference type="InterPro" id="IPR010982">
    <property type="entry name" value="Lambda_DNA-bd_dom_sf"/>
</dbReference>
<accession>A0A4Q9VXW9</accession>
<dbReference type="SUPFAM" id="SSF47413">
    <property type="entry name" value="lambda repressor-like DNA-binding domains"/>
    <property type="match status" value="1"/>
</dbReference>
<name>A0A4Q9VXW9_9HYPH</name>
<dbReference type="AlphaFoldDB" id="A0A4Q9VXW9"/>
<dbReference type="CDD" id="cd01392">
    <property type="entry name" value="HTH_LacI"/>
    <property type="match status" value="1"/>
</dbReference>
<dbReference type="Proteomes" id="UP000292781">
    <property type="component" value="Unassembled WGS sequence"/>
</dbReference>
<evidence type="ECO:0000256" key="3">
    <source>
        <dbReference type="ARBA" id="ARBA00023163"/>
    </source>
</evidence>
<organism evidence="5 6">
    <name type="scientific">Siculibacillus lacustris</name>
    <dbReference type="NCBI Taxonomy" id="1549641"/>
    <lineage>
        <taxon>Bacteria</taxon>
        <taxon>Pseudomonadati</taxon>
        <taxon>Pseudomonadota</taxon>
        <taxon>Alphaproteobacteria</taxon>
        <taxon>Hyphomicrobiales</taxon>
        <taxon>Ancalomicrobiaceae</taxon>
        <taxon>Siculibacillus</taxon>
    </lineage>
</organism>
<dbReference type="Gene3D" id="3.40.50.2300">
    <property type="match status" value="2"/>
</dbReference>
<evidence type="ECO:0000313" key="5">
    <source>
        <dbReference type="EMBL" id="TBW40787.1"/>
    </source>
</evidence>
<dbReference type="GO" id="GO:0000976">
    <property type="term" value="F:transcription cis-regulatory region binding"/>
    <property type="evidence" value="ECO:0007669"/>
    <property type="project" value="TreeGrafter"/>
</dbReference>
<dbReference type="PROSITE" id="PS00356">
    <property type="entry name" value="HTH_LACI_1"/>
    <property type="match status" value="1"/>
</dbReference>
<dbReference type="GO" id="GO:0003700">
    <property type="term" value="F:DNA-binding transcription factor activity"/>
    <property type="evidence" value="ECO:0007669"/>
    <property type="project" value="TreeGrafter"/>
</dbReference>
<evidence type="ECO:0000313" key="6">
    <source>
        <dbReference type="Proteomes" id="UP000292781"/>
    </source>
</evidence>
<protein>
    <submittedName>
        <fullName evidence="5">LacI family DNA-binding transcriptional regulator</fullName>
    </submittedName>
</protein>
<gene>
    <name evidence="5" type="ORF">EYW49_03415</name>
</gene>
<dbReference type="PANTHER" id="PTHR30146:SF152">
    <property type="entry name" value="TRANSCRIPTIONAL REGULATORY PROTEIN"/>
    <property type="match status" value="1"/>
</dbReference>
<dbReference type="RefSeq" id="WP_131306154.1">
    <property type="nucleotide sequence ID" value="NZ_SJFN01000003.1"/>
</dbReference>
<dbReference type="InterPro" id="IPR028082">
    <property type="entry name" value="Peripla_BP_I"/>
</dbReference>
<comment type="caution">
    <text evidence="5">The sequence shown here is derived from an EMBL/GenBank/DDBJ whole genome shotgun (WGS) entry which is preliminary data.</text>
</comment>
<dbReference type="Pfam" id="PF13407">
    <property type="entry name" value="Peripla_BP_4"/>
    <property type="match status" value="1"/>
</dbReference>
<dbReference type="SUPFAM" id="SSF53822">
    <property type="entry name" value="Periplasmic binding protein-like I"/>
    <property type="match status" value="1"/>
</dbReference>
<proteinExistence type="predicted"/>
<dbReference type="SMART" id="SM00354">
    <property type="entry name" value="HTH_LACI"/>
    <property type="match status" value="1"/>
</dbReference>
<keyword evidence="2 5" id="KW-0238">DNA-binding</keyword>
<keyword evidence="6" id="KW-1185">Reference proteome</keyword>
<dbReference type="OrthoDB" id="9805774at2"/>
<dbReference type="EMBL" id="SJFN01000003">
    <property type="protein sequence ID" value="TBW40787.1"/>
    <property type="molecule type" value="Genomic_DNA"/>
</dbReference>
<keyword evidence="1" id="KW-0805">Transcription regulation</keyword>
<sequence>MSDPFEATTATLKDVAREAGVSTATVDRVLHGRPGVRDATIRRVKDTIERLGFRPHAAAAELARGRSHRFCFVMPKNQNVFMAEIVEHISKVRVWLAARRTLVDVVETDVFDADVLAETLEEIGPRYDGLAVVALDHPRVRAAIDELVGLGVLVVTLVSDAPSSRRAYYVGIDNIAAGRTTGTLIGRFLGGRSGKVAVVAGSLSLRDHAERLFGVSQVISADFPNLDLLAPVEGRDDDDHNRALTRRLLDEHPDLVGLYNIGAGTTGIGTALIESGRAKDVVFVGHDLTPQTRRFLLLGVMDAVISQNPGHEARSATRVLLALSRNEPIVAEQEYIGIDIVIRDNLP</sequence>
<dbReference type="InterPro" id="IPR025997">
    <property type="entry name" value="SBP_2_dom"/>
</dbReference>
<evidence type="ECO:0000256" key="2">
    <source>
        <dbReference type="ARBA" id="ARBA00023125"/>
    </source>
</evidence>
<evidence type="ECO:0000259" key="4">
    <source>
        <dbReference type="PROSITE" id="PS50932"/>
    </source>
</evidence>
<keyword evidence="3" id="KW-0804">Transcription</keyword>
<dbReference type="Pfam" id="PF00356">
    <property type="entry name" value="LacI"/>
    <property type="match status" value="1"/>
</dbReference>
<dbReference type="InterPro" id="IPR000843">
    <property type="entry name" value="HTH_LacI"/>
</dbReference>
<dbReference type="PANTHER" id="PTHR30146">
    <property type="entry name" value="LACI-RELATED TRANSCRIPTIONAL REPRESSOR"/>
    <property type="match status" value="1"/>
</dbReference>
<feature type="domain" description="HTH lacI-type" evidence="4">
    <location>
        <begin position="10"/>
        <end position="64"/>
    </location>
</feature>
<reference evidence="5 6" key="1">
    <citation type="submission" date="2019-02" db="EMBL/GenBank/DDBJ databases">
        <title>Siculibacillus lacustris gen. nov., sp. nov., a new rosette-forming bacterium isolated from a freshwater crater lake (Lake St. Ana, Romania).</title>
        <authorList>
            <person name="Felfoldi T."/>
            <person name="Marton Z."/>
            <person name="Szabo A."/>
            <person name="Mentes A."/>
            <person name="Boka K."/>
            <person name="Marialigeti K."/>
            <person name="Mathe I."/>
            <person name="Koncz M."/>
            <person name="Schumann P."/>
            <person name="Toth E."/>
        </authorList>
    </citation>
    <scope>NUCLEOTIDE SEQUENCE [LARGE SCALE GENOMIC DNA]</scope>
    <source>
        <strain evidence="5 6">SA-279</strain>
    </source>
</reference>
<evidence type="ECO:0000256" key="1">
    <source>
        <dbReference type="ARBA" id="ARBA00023015"/>
    </source>
</evidence>
<dbReference type="CDD" id="cd06307">
    <property type="entry name" value="PBP1_sugar_binding"/>
    <property type="match status" value="1"/>
</dbReference>
<dbReference type="Gene3D" id="1.10.260.40">
    <property type="entry name" value="lambda repressor-like DNA-binding domains"/>
    <property type="match status" value="1"/>
</dbReference>
<dbReference type="PRINTS" id="PR00036">
    <property type="entry name" value="HTHLACI"/>
</dbReference>